<dbReference type="Proteomes" id="UP000705379">
    <property type="component" value="Unassembled WGS sequence"/>
</dbReference>
<organism evidence="11 12">
    <name type="scientific">Roseibium polysiphoniae</name>
    <dbReference type="NCBI Taxonomy" id="2571221"/>
    <lineage>
        <taxon>Bacteria</taxon>
        <taxon>Pseudomonadati</taxon>
        <taxon>Pseudomonadota</taxon>
        <taxon>Alphaproteobacteria</taxon>
        <taxon>Hyphomicrobiales</taxon>
        <taxon>Stappiaceae</taxon>
        <taxon>Roseibium</taxon>
    </lineage>
</organism>
<evidence type="ECO:0000256" key="5">
    <source>
        <dbReference type="ARBA" id="ARBA00049164"/>
    </source>
</evidence>
<dbReference type="Gene3D" id="3.40.50.1970">
    <property type="match status" value="1"/>
</dbReference>
<keyword evidence="3" id="KW-0560">Oxidoreductase</keyword>
<evidence type="ECO:0000256" key="2">
    <source>
        <dbReference type="ARBA" id="ARBA00007358"/>
    </source>
</evidence>
<evidence type="ECO:0000259" key="9">
    <source>
        <dbReference type="Pfam" id="PF00465"/>
    </source>
</evidence>
<dbReference type="InterPro" id="IPR018211">
    <property type="entry name" value="ADH_Fe_CS"/>
</dbReference>
<dbReference type="CDD" id="cd14861">
    <property type="entry name" value="Fe-ADH-like"/>
    <property type="match status" value="1"/>
</dbReference>
<dbReference type="FunFam" id="3.40.50.1970:FF:000003">
    <property type="entry name" value="Alcohol dehydrogenase, iron-containing"/>
    <property type="match status" value="1"/>
</dbReference>
<dbReference type="EMBL" id="QTKU01000003">
    <property type="protein sequence ID" value="MBS8261531.1"/>
    <property type="molecule type" value="Genomic_DNA"/>
</dbReference>
<dbReference type="GO" id="GO:0046872">
    <property type="term" value="F:metal ion binding"/>
    <property type="evidence" value="ECO:0007669"/>
    <property type="project" value="InterPro"/>
</dbReference>
<gene>
    <name evidence="11" type="ORF">DYI23_15000</name>
</gene>
<comment type="catalytic activity">
    <reaction evidence="5">
        <text>a secondary alcohol + NAD(+) = a ketone + NADH + H(+)</text>
        <dbReference type="Rhea" id="RHEA:10740"/>
        <dbReference type="ChEBI" id="CHEBI:15378"/>
        <dbReference type="ChEBI" id="CHEBI:17087"/>
        <dbReference type="ChEBI" id="CHEBI:35681"/>
        <dbReference type="ChEBI" id="CHEBI:57540"/>
        <dbReference type="ChEBI" id="CHEBI:57945"/>
        <dbReference type="EC" id="1.1.1.1"/>
    </reaction>
</comment>
<comment type="similarity">
    <text evidence="2">Belongs to the iron-containing alcohol dehydrogenase family.</text>
</comment>
<evidence type="ECO:0000256" key="4">
    <source>
        <dbReference type="ARBA" id="ARBA00023027"/>
    </source>
</evidence>
<dbReference type="InterPro" id="IPR001670">
    <property type="entry name" value="ADH_Fe/GldA"/>
</dbReference>
<dbReference type="InterPro" id="IPR056798">
    <property type="entry name" value="ADH_Fe_C"/>
</dbReference>
<feature type="domain" description="Alcohol dehydrogenase iron-type/glycerol dehydrogenase GldA" evidence="9">
    <location>
        <begin position="12"/>
        <end position="185"/>
    </location>
</feature>
<dbReference type="AlphaFoldDB" id="A0A944GUD1"/>
<dbReference type="RefSeq" id="WP_213216883.1">
    <property type="nucleotide sequence ID" value="NZ_QTKU01000003.1"/>
</dbReference>
<dbReference type="Pfam" id="PF25137">
    <property type="entry name" value="ADH_Fe_C"/>
    <property type="match status" value="1"/>
</dbReference>
<protein>
    <recommendedName>
        <fullName evidence="7">Alcohol dehydrogenase 2</fullName>
    </recommendedName>
    <alternativeName>
        <fullName evidence="8">Alcohol dehydrogenase II</fullName>
    </alternativeName>
</protein>
<accession>A0A944GUD1</accession>
<reference evidence="11" key="2">
    <citation type="journal article" date="2021" name="Microorganisms">
        <title>Bacterial Dimethylsulfoniopropionate Biosynthesis in the East China Sea.</title>
        <authorList>
            <person name="Liu J."/>
            <person name="Zhang Y."/>
            <person name="Liu J."/>
            <person name="Zhong H."/>
            <person name="Williams B.T."/>
            <person name="Zheng Y."/>
            <person name="Curson A.R.J."/>
            <person name="Sun C."/>
            <person name="Sun H."/>
            <person name="Song D."/>
            <person name="Wagner Mackenzie B."/>
            <person name="Bermejo Martinez A."/>
            <person name="Todd J.D."/>
            <person name="Zhang X.H."/>
        </authorList>
    </citation>
    <scope>NUCLEOTIDE SEQUENCE</scope>
    <source>
        <strain evidence="11">AESS21</strain>
    </source>
</reference>
<proteinExistence type="inferred from homology"/>
<keyword evidence="4" id="KW-0520">NAD</keyword>
<dbReference type="PANTHER" id="PTHR11496:SF102">
    <property type="entry name" value="ALCOHOL DEHYDROGENASE 4"/>
    <property type="match status" value="1"/>
</dbReference>
<dbReference type="FunFam" id="1.20.1090.10:FF:000001">
    <property type="entry name" value="Aldehyde-alcohol dehydrogenase"/>
    <property type="match status" value="1"/>
</dbReference>
<evidence type="ECO:0000256" key="6">
    <source>
        <dbReference type="ARBA" id="ARBA00049243"/>
    </source>
</evidence>
<feature type="domain" description="Fe-containing alcohol dehydrogenase-like C-terminal" evidence="10">
    <location>
        <begin position="196"/>
        <end position="382"/>
    </location>
</feature>
<evidence type="ECO:0000256" key="7">
    <source>
        <dbReference type="ARBA" id="ARBA00074848"/>
    </source>
</evidence>
<comment type="catalytic activity">
    <reaction evidence="6">
        <text>a primary alcohol + NAD(+) = an aldehyde + NADH + H(+)</text>
        <dbReference type="Rhea" id="RHEA:10736"/>
        <dbReference type="ChEBI" id="CHEBI:15378"/>
        <dbReference type="ChEBI" id="CHEBI:15734"/>
        <dbReference type="ChEBI" id="CHEBI:17478"/>
        <dbReference type="ChEBI" id="CHEBI:57540"/>
        <dbReference type="ChEBI" id="CHEBI:57945"/>
        <dbReference type="EC" id="1.1.1.1"/>
    </reaction>
</comment>
<evidence type="ECO:0000313" key="12">
    <source>
        <dbReference type="Proteomes" id="UP000705379"/>
    </source>
</evidence>
<dbReference type="Gene3D" id="1.20.1090.10">
    <property type="entry name" value="Dehydroquinate synthase-like - alpha domain"/>
    <property type="match status" value="1"/>
</dbReference>
<evidence type="ECO:0000256" key="3">
    <source>
        <dbReference type="ARBA" id="ARBA00023002"/>
    </source>
</evidence>
<dbReference type="Pfam" id="PF00465">
    <property type="entry name" value="Fe-ADH"/>
    <property type="match status" value="1"/>
</dbReference>
<dbReference type="SUPFAM" id="SSF56796">
    <property type="entry name" value="Dehydroquinate synthase-like"/>
    <property type="match status" value="1"/>
</dbReference>
<dbReference type="PROSITE" id="PS00060">
    <property type="entry name" value="ADH_IRON_2"/>
    <property type="match status" value="1"/>
</dbReference>
<comment type="caution">
    <text evidence="11">The sequence shown here is derived from an EMBL/GenBank/DDBJ whole genome shotgun (WGS) entry which is preliminary data.</text>
</comment>
<dbReference type="PANTHER" id="PTHR11496">
    <property type="entry name" value="ALCOHOL DEHYDROGENASE"/>
    <property type="match status" value="1"/>
</dbReference>
<dbReference type="InterPro" id="IPR039697">
    <property type="entry name" value="Alcohol_dehydrogenase_Fe"/>
</dbReference>
<name>A0A944GUD1_9HYPH</name>
<dbReference type="PROSITE" id="PS00913">
    <property type="entry name" value="ADH_IRON_1"/>
    <property type="match status" value="1"/>
</dbReference>
<evidence type="ECO:0000313" key="11">
    <source>
        <dbReference type="EMBL" id="MBS8261531.1"/>
    </source>
</evidence>
<evidence type="ECO:0000259" key="10">
    <source>
        <dbReference type="Pfam" id="PF25137"/>
    </source>
</evidence>
<evidence type="ECO:0000256" key="1">
    <source>
        <dbReference type="ARBA" id="ARBA00001962"/>
    </source>
</evidence>
<sequence length="387" mass="40572">MSTLPNMNWSYPTAVRFGVGRIKELADAVKAAGMSNPLLVTDPGLAGLPMVVDVITDLKSAGLKASVFSEVKPNPIDKNIEAGVAAYKAGGHDGVIAFGGGSGLDAGKLIAFMSGQSRPIWDFEDIGDWWTRADENGIAPIVAVPTTAGTGSEVGRAGVVTNSETHTKKVIFHPKMLPETVICDPALTAGMPRMITIGTGMDALAHCLEAYSSPFYHPMSEGIAVEGIRLSLENLPKVAADGNDLEARGHMMSAAAMGAVAFQKGLGAIHSLSHPVGALYDTHHGMTNAVFMPYVLQFNKAAIEDKFGRLAGFLGIEGGYQGILDTILKLRADLDVPHTLAGLNVGDEKRDLIAEMAIVDPTAGGNPVKLTKEGALEIFDKALSGEV</sequence>
<comment type="cofactor">
    <cofactor evidence="1">
        <name>Fe cation</name>
        <dbReference type="ChEBI" id="CHEBI:24875"/>
    </cofactor>
</comment>
<evidence type="ECO:0000256" key="8">
    <source>
        <dbReference type="ARBA" id="ARBA00076680"/>
    </source>
</evidence>
<dbReference type="GO" id="GO:0004022">
    <property type="term" value="F:alcohol dehydrogenase (NAD+) activity"/>
    <property type="evidence" value="ECO:0007669"/>
    <property type="project" value="UniProtKB-EC"/>
</dbReference>
<reference evidence="11" key="1">
    <citation type="submission" date="2018-08" db="EMBL/GenBank/DDBJ databases">
        <authorList>
            <person name="Jin W."/>
            <person name="Wang H."/>
            <person name="Yang Y."/>
            <person name="Li M."/>
            <person name="Liu J."/>
        </authorList>
    </citation>
    <scope>NUCLEOTIDE SEQUENCE</scope>
    <source>
        <strain evidence="11">AESS21</strain>
    </source>
</reference>